<dbReference type="Pfam" id="PF01978">
    <property type="entry name" value="TrmB"/>
    <property type="match status" value="1"/>
</dbReference>
<proteinExistence type="predicted"/>
<dbReference type="CDD" id="cd00090">
    <property type="entry name" value="HTH_ARSR"/>
    <property type="match status" value="1"/>
</dbReference>
<dbReference type="SUPFAM" id="SSF46785">
    <property type="entry name" value="Winged helix' DNA-binding domain"/>
    <property type="match status" value="1"/>
</dbReference>
<organism evidence="3 4">
    <name type="scientific">Vulcanisaeta distributa (strain DSM 14429 / JCM 11212 / NBRC 100878 / IC-017)</name>
    <dbReference type="NCBI Taxonomy" id="572478"/>
    <lineage>
        <taxon>Archaea</taxon>
        <taxon>Thermoproteota</taxon>
        <taxon>Thermoprotei</taxon>
        <taxon>Thermoproteales</taxon>
        <taxon>Thermoproteaceae</taxon>
        <taxon>Vulcanisaeta</taxon>
    </lineage>
</organism>
<evidence type="ECO:0000313" key="3">
    <source>
        <dbReference type="EMBL" id="ADN50488.1"/>
    </source>
</evidence>
<evidence type="ECO:0000256" key="1">
    <source>
        <dbReference type="SAM" id="Phobius"/>
    </source>
</evidence>
<name>E1QQJ3_VULDI</name>
<dbReference type="RefSeq" id="WP_013336213.1">
    <property type="nucleotide sequence ID" value="NC_014537.1"/>
</dbReference>
<dbReference type="InterPro" id="IPR011991">
    <property type="entry name" value="ArsR-like_HTH"/>
</dbReference>
<feature type="domain" description="Transcription regulator TrmB N-terminal" evidence="2">
    <location>
        <begin position="194"/>
        <end position="250"/>
    </location>
</feature>
<keyword evidence="4" id="KW-1185">Reference proteome</keyword>
<evidence type="ECO:0000313" key="4">
    <source>
        <dbReference type="Proteomes" id="UP000006681"/>
    </source>
</evidence>
<gene>
    <name evidence="3" type="ordered locus">Vdis_1100</name>
</gene>
<dbReference type="OrthoDB" id="28494at2157"/>
<accession>E1QQJ3</accession>
<dbReference type="EMBL" id="CP002100">
    <property type="protein sequence ID" value="ADN50488.1"/>
    <property type="molecule type" value="Genomic_DNA"/>
</dbReference>
<sequence length="263" mass="28985">MVITPLMLIWIITLYSNGTSTVSLNTTLTGEFVTLQLPVQPQSYIEVLVNGSVTAYVINGTSIIIPVLGTANVSIVYVPRVFVENNFVGINVGNSTVEIVIPSNILIANITLSLINMSMVNNELLITARGPGEFLYTIMPMTKTTRVMTVTNHLINFEVLMVIIIAIIIIASTSYVLVIGRRKTTKGETTHQAALNLNDYELSILKYLKSRGGSAFEVDISRDLGIPRTTVWRSVRRLEGLGFVRITKVEGKNMVILIRDLQS</sequence>
<dbReference type="Gene3D" id="1.10.10.10">
    <property type="entry name" value="Winged helix-like DNA-binding domain superfamily/Winged helix DNA-binding domain"/>
    <property type="match status" value="1"/>
</dbReference>
<dbReference type="InterPro" id="IPR036388">
    <property type="entry name" value="WH-like_DNA-bd_sf"/>
</dbReference>
<reference evidence="4" key="2">
    <citation type="journal article" date="2010" name="Stand. Genomic Sci.">
        <title>Complete genome sequence of Vulcanisaeta distributa type strain (IC-017T).</title>
        <authorList>
            <person name="Mavromatis K."/>
            <person name="Sikorski J."/>
            <person name="Pabst E."/>
            <person name="Teshima H."/>
            <person name="Lapidus A."/>
            <person name="Lucas S."/>
            <person name="Nolan M."/>
            <person name="Glavina Del Rio T."/>
            <person name="Cheng J."/>
            <person name="Bruce D."/>
            <person name="Goodwin L."/>
            <person name="Pitluck S."/>
            <person name="Liolios K."/>
            <person name="Ivanova N."/>
            <person name="Mikhailova N."/>
            <person name="Pati A."/>
            <person name="Chen A."/>
            <person name="Palaniappan K."/>
            <person name="Land M."/>
            <person name="Hauser L."/>
            <person name="Chang Y."/>
            <person name="Jeffries C."/>
            <person name="Rohde M."/>
            <person name="Spring S."/>
            <person name="Goker M."/>
            <person name="Wirth R."/>
            <person name="Woyke T."/>
            <person name="Bristow J."/>
            <person name="Eisen J."/>
            <person name="Markowitz V."/>
            <person name="Hugenholtz P."/>
            <person name="Klenk H."/>
            <person name="Kyrpides N."/>
        </authorList>
    </citation>
    <scope>NUCLEOTIDE SEQUENCE [LARGE SCALE GENOMIC DNA]</scope>
    <source>
        <strain evidence="4">DSM 14429 / JCM 11212 / NBRC 100878 / IC-017</strain>
    </source>
</reference>
<protein>
    <submittedName>
        <fullName evidence="3">Transcriptional regulator, TrmB</fullName>
    </submittedName>
</protein>
<dbReference type="HOGENOM" id="CLU_079811_0_0_2"/>
<dbReference type="STRING" id="572478.Vdis_1100"/>
<reference evidence="3 4" key="1">
    <citation type="journal article" date="2010" name="Stand. Genomic Sci.">
        <title>Complete genome sequence of Vulcanisaeta distributa type strain (IC-017).</title>
        <authorList>
            <person name="Mavromatis K."/>
            <person name="Sikorski J."/>
            <person name="Pabst E."/>
            <person name="Teshima H."/>
            <person name="Lapidus A."/>
            <person name="Lucas S."/>
            <person name="Nolan M."/>
            <person name="Glavina Del Rio T."/>
            <person name="Cheng J.F."/>
            <person name="Bruce D."/>
            <person name="Goodwin L."/>
            <person name="Pitluck S."/>
            <person name="Liolios K."/>
            <person name="Ivanova N."/>
            <person name="Mikhailova N."/>
            <person name="Pati A."/>
            <person name="Chen A."/>
            <person name="Palaniappan K."/>
            <person name="Land M."/>
            <person name="Hauser L."/>
            <person name="Chang Y.J."/>
            <person name="Jeffries C.D."/>
            <person name="Rohde M."/>
            <person name="Spring S."/>
            <person name="Goker M."/>
            <person name="Wirth R."/>
            <person name="Woyke T."/>
            <person name="Bristow J."/>
            <person name="Eisen J.A."/>
            <person name="Markowitz V."/>
            <person name="Hugenholtz P."/>
            <person name="Klenk H.P."/>
            <person name="Kyrpides N.C."/>
        </authorList>
    </citation>
    <scope>NUCLEOTIDE SEQUENCE [LARGE SCALE GENOMIC DNA]</scope>
    <source>
        <strain evidence="4">DSM 14429 / JCM 11212 / NBRC 100878 / IC-017</strain>
    </source>
</reference>
<feature type="transmembrane region" description="Helical" evidence="1">
    <location>
        <begin position="159"/>
        <end position="178"/>
    </location>
</feature>
<keyword evidence="1" id="KW-0812">Transmembrane</keyword>
<dbReference type="InterPro" id="IPR036390">
    <property type="entry name" value="WH_DNA-bd_sf"/>
</dbReference>
<dbReference type="GeneID" id="9752031"/>
<dbReference type="Proteomes" id="UP000006681">
    <property type="component" value="Chromosome"/>
</dbReference>
<keyword evidence="1" id="KW-1133">Transmembrane helix</keyword>
<evidence type="ECO:0000259" key="2">
    <source>
        <dbReference type="Pfam" id="PF01978"/>
    </source>
</evidence>
<dbReference type="eggNOG" id="arCOG00374">
    <property type="taxonomic scope" value="Archaea"/>
</dbReference>
<dbReference type="AlphaFoldDB" id="E1QQJ3"/>
<dbReference type="InterPro" id="IPR002831">
    <property type="entry name" value="Tscrpt_reg_TrmB_N"/>
</dbReference>
<keyword evidence="1" id="KW-0472">Membrane</keyword>
<dbReference type="KEGG" id="vdi:Vdis_1100"/>